<keyword evidence="5" id="KW-1185">Reference proteome</keyword>
<dbReference type="SMART" id="SM00164">
    <property type="entry name" value="TBC"/>
    <property type="match status" value="1"/>
</dbReference>
<evidence type="ECO:0000259" key="3">
    <source>
        <dbReference type="PROSITE" id="PS50086"/>
    </source>
</evidence>
<feature type="region of interest" description="Disordered" evidence="2">
    <location>
        <begin position="55"/>
        <end position="231"/>
    </location>
</feature>
<feature type="region of interest" description="Disordered" evidence="2">
    <location>
        <begin position="295"/>
        <end position="314"/>
    </location>
</feature>
<dbReference type="PANTHER" id="PTHR47219:SF20">
    <property type="entry name" value="TBC1 DOMAIN FAMILY MEMBER 2B"/>
    <property type="match status" value="1"/>
</dbReference>
<dbReference type="FunFam" id="1.10.8.270:FF:000018">
    <property type="entry name" value="Ypt/Rab-GAP domain of gyp1p superfamily protein"/>
    <property type="match status" value="1"/>
</dbReference>
<name>A0A835K1V8_9ROSI</name>
<dbReference type="InterPro" id="IPR000195">
    <property type="entry name" value="Rab-GAP-TBC_dom"/>
</dbReference>
<dbReference type="AlphaFoldDB" id="A0A835K1V8"/>
<comment type="caution">
    <text evidence="4">The sequence shown here is derived from an EMBL/GenBank/DDBJ whole genome shotgun (WGS) entry which is preliminary data.</text>
</comment>
<feature type="compositionally biased region" description="Basic and acidic residues" evidence="2">
    <location>
        <begin position="80"/>
        <end position="100"/>
    </location>
</feature>
<dbReference type="EMBL" id="JADGMS010000006">
    <property type="protein sequence ID" value="KAF9680328.1"/>
    <property type="molecule type" value="Genomic_DNA"/>
</dbReference>
<dbReference type="GO" id="GO:0005096">
    <property type="term" value="F:GTPase activator activity"/>
    <property type="evidence" value="ECO:0007669"/>
    <property type="project" value="TreeGrafter"/>
</dbReference>
<organism evidence="4 5">
    <name type="scientific">Salix dunnii</name>
    <dbReference type="NCBI Taxonomy" id="1413687"/>
    <lineage>
        <taxon>Eukaryota</taxon>
        <taxon>Viridiplantae</taxon>
        <taxon>Streptophyta</taxon>
        <taxon>Embryophyta</taxon>
        <taxon>Tracheophyta</taxon>
        <taxon>Spermatophyta</taxon>
        <taxon>Magnoliopsida</taxon>
        <taxon>eudicotyledons</taxon>
        <taxon>Gunneridae</taxon>
        <taxon>Pentapetalae</taxon>
        <taxon>rosids</taxon>
        <taxon>fabids</taxon>
        <taxon>Malpighiales</taxon>
        <taxon>Salicaceae</taxon>
        <taxon>Saliceae</taxon>
        <taxon>Salix</taxon>
    </lineage>
</organism>
<evidence type="ECO:0000256" key="2">
    <source>
        <dbReference type="SAM" id="MobiDB-lite"/>
    </source>
</evidence>
<feature type="compositionally biased region" description="Basic and acidic residues" evidence="2">
    <location>
        <begin position="119"/>
        <end position="154"/>
    </location>
</feature>
<dbReference type="PANTHER" id="PTHR47219">
    <property type="entry name" value="RAB GTPASE-ACTIVATING PROTEIN 1-LIKE"/>
    <property type="match status" value="1"/>
</dbReference>
<protein>
    <recommendedName>
        <fullName evidence="3">Rab-GAP TBC domain-containing protein</fullName>
    </recommendedName>
</protein>
<evidence type="ECO:0000313" key="4">
    <source>
        <dbReference type="EMBL" id="KAF9680328.1"/>
    </source>
</evidence>
<evidence type="ECO:0000313" key="5">
    <source>
        <dbReference type="Proteomes" id="UP000657918"/>
    </source>
</evidence>
<dbReference type="GO" id="GO:0031267">
    <property type="term" value="F:small GTPase binding"/>
    <property type="evidence" value="ECO:0007669"/>
    <property type="project" value="TreeGrafter"/>
</dbReference>
<gene>
    <name evidence="4" type="ORF">SADUNF_Sadunf06G0109700</name>
</gene>
<feature type="coiled-coil region" evidence="1">
    <location>
        <begin position="712"/>
        <end position="749"/>
    </location>
</feature>
<feature type="compositionally biased region" description="Basic and acidic residues" evidence="2">
    <location>
        <begin position="161"/>
        <end position="187"/>
    </location>
</feature>
<feature type="region of interest" description="Disordered" evidence="2">
    <location>
        <begin position="845"/>
        <end position="866"/>
    </location>
</feature>
<feature type="domain" description="Rab-GAP TBC" evidence="3">
    <location>
        <begin position="334"/>
        <end position="531"/>
    </location>
</feature>
<feature type="compositionally biased region" description="Polar residues" evidence="2">
    <location>
        <begin position="202"/>
        <end position="215"/>
    </location>
</feature>
<dbReference type="OrthoDB" id="17687at2759"/>
<dbReference type="Proteomes" id="UP000657918">
    <property type="component" value="Unassembled WGS sequence"/>
</dbReference>
<feature type="compositionally biased region" description="Basic and acidic residues" evidence="2">
    <location>
        <begin position="220"/>
        <end position="230"/>
    </location>
</feature>
<dbReference type="Pfam" id="PF00566">
    <property type="entry name" value="RabGAP-TBC"/>
    <property type="match status" value="1"/>
</dbReference>
<accession>A0A835K1V8</accession>
<feature type="compositionally biased region" description="Basic and acidic residues" evidence="2">
    <location>
        <begin position="848"/>
        <end position="860"/>
    </location>
</feature>
<reference evidence="4 5" key="1">
    <citation type="submission" date="2020-10" db="EMBL/GenBank/DDBJ databases">
        <title>Plant Genome Project.</title>
        <authorList>
            <person name="Zhang R.-G."/>
        </authorList>
    </citation>
    <scope>NUCLEOTIDE SEQUENCE [LARGE SCALE GENOMIC DNA]</scope>
    <source>
        <strain evidence="4">FAFU-HL-1</strain>
        <tissue evidence="4">Leaf</tissue>
    </source>
</reference>
<sequence length="866" mass="99137">MEKSFNLLHIIQGRRDGYGFALRPQHIQRYREYANIFKEEEEERSYKWNYFIEQQAKSNHSSSSEEECGAKLQAEADELRDEKISERGRQEDDSSDKNSDSHGSAKSNPGKDVQLSQQPEKKVQLSEEPENEVRRSEQPEKEVQLSEKPEKEVQLSEEPEKDVKLSEQPEKEVQLSKEPEKEVKLSEQPEEVQLSEEPQKEVQASQIPGRQTLLSEESDKEGQLLKETKAKKVQSWSWTRPSLHVIENMMSSRVRNVKDLKDRHNTINGDHLPSIKKTVSSGGSSAVEINKELWIKETSDENDDESTEERSVDRKLSPESFFPLKELEFLVHGGVPKDLRGEVWQAFVGVKKRRVERYYEGLLAEETNTEQSKEHNHKKTAPRKWKKQIEKDIPRTFPGHPALDERGRDSLRRVLVAYARHNPSVGYCQAMNFFAGLLLLLMPEENAFWTLVGILDDYFDGYYTEEMVESQVDQLVFEELIREKFPKLVNHLDYLGVQVAWISGPWFLSIFINMLPWESVLRVWDVLLFEGNRVMLFRTALALMELYGPALVTTKDAGDAITLLQSLAGSTFDSSQLVLTACMGYLAVTEARLLQLREKHRPAVLVVVEERSKGGRIWKDSKGLASKLYSFKNDPGSLVEEKKVNEGDNSLLESHSSNLDDLLNGLSVDSEVDSLPDVQEHVVWLKVELCRLMEEKRSAILRAEELETALMEMVQQDNRRQLSAKVEQLEQEVADLRQVLADKKEQEAAMLKVLMRVEQEQKITEEARIGAEQDAAAQRYAVNVLQEKYEKAMASLGQMEQRVVMAESMLEATIQYQSGKAKALSSPRSVSSSVESPRRRIGLFGLGWRDRNKDKDRTSNHDSGTS</sequence>
<dbReference type="PROSITE" id="PS50086">
    <property type="entry name" value="TBC_RABGAP"/>
    <property type="match status" value="1"/>
</dbReference>
<dbReference type="InterPro" id="IPR050302">
    <property type="entry name" value="Rab_GAP_TBC_domain"/>
</dbReference>
<dbReference type="SUPFAM" id="SSF47923">
    <property type="entry name" value="Ypt/Rab-GAP domain of gyp1p"/>
    <property type="match status" value="2"/>
</dbReference>
<evidence type="ECO:0000256" key="1">
    <source>
        <dbReference type="SAM" id="Coils"/>
    </source>
</evidence>
<dbReference type="Gene3D" id="1.10.8.270">
    <property type="entry name" value="putative rabgap domain of human tbc1 domain family member 14 like domains"/>
    <property type="match status" value="1"/>
</dbReference>
<proteinExistence type="predicted"/>
<keyword evidence="1" id="KW-0175">Coiled coil</keyword>
<dbReference type="Gene3D" id="1.10.472.80">
    <property type="entry name" value="Ypt/Rab-GAP domain of gyp1p, domain 3"/>
    <property type="match status" value="1"/>
</dbReference>
<dbReference type="FunFam" id="1.10.472.80:FF:000013">
    <property type="entry name" value="TBC1 domain family member 8B"/>
    <property type="match status" value="1"/>
</dbReference>
<dbReference type="InterPro" id="IPR035969">
    <property type="entry name" value="Rab-GAP_TBC_sf"/>
</dbReference>